<gene>
    <name evidence="1" type="ORF">B0H17DRAFT_1120263</name>
</gene>
<name>A0AAD7F908_MYCRO</name>
<reference evidence="1" key="1">
    <citation type="submission" date="2023-03" db="EMBL/GenBank/DDBJ databases">
        <title>Massive genome expansion in bonnet fungi (Mycena s.s.) driven by repeated elements and novel gene families across ecological guilds.</title>
        <authorList>
            <consortium name="Lawrence Berkeley National Laboratory"/>
            <person name="Harder C.B."/>
            <person name="Miyauchi S."/>
            <person name="Viragh M."/>
            <person name="Kuo A."/>
            <person name="Thoen E."/>
            <person name="Andreopoulos B."/>
            <person name="Lu D."/>
            <person name="Skrede I."/>
            <person name="Drula E."/>
            <person name="Henrissat B."/>
            <person name="Morin E."/>
            <person name="Kohler A."/>
            <person name="Barry K."/>
            <person name="LaButti K."/>
            <person name="Morin E."/>
            <person name="Salamov A."/>
            <person name="Lipzen A."/>
            <person name="Mereny Z."/>
            <person name="Hegedus B."/>
            <person name="Baldrian P."/>
            <person name="Stursova M."/>
            <person name="Weitz H."/>
            <person name="Taylor A."/>
            <person name="Grigoriev I.V."/>
            <person name="Nagy L.G."/>
            <person name="Martin F."/>
            <person name="Kauserud H."/>
        </authorList>
    </citation>
    <scope>NUCLEOTIDE SEQUENCE</scope>
    <source>
        <strain evidence="1">CBHHK067</strain>
    </source>
</reference>
<evidence type="ECO:0000313" key="1">
    <source>
        <dbReference type="EMBL" id="KAJ7605420.1"/>
    </source>
</evidence>
<sequence length="142" mass="15757">MPVFLQYTLEVDKNRTDAICRWSCNQTHFSGKYGNLLNLLYPPNSCPTGCGSRGNRRFCPRTDSSSCRSGRGKINATKSLGMVYFDAKSADLGSVSEIIDIATIDCLAGRIQDGKRWACLLRPEVAAKFRLIQEESGELNEL</sequence>
<proteinExistence type="predicted"/>
<keyword evidence="2" id="KW-1185">Reference proteome</keyword>
<organism evidence="1 2">
    <name type="scientific">Mycena rosella</name>
    <name type="common">Pink bonnet</name>
    <name type="synonym">Agaricus rosellus</name>
    <dbReference type="NCBI Taxonomy" id="1033263"/>
    <lineage>
        <taxon>Eukaryota</taxon>
        <taxon>Fungi</taxon>
        <taxon>Dikarya</taxon>
        <taxon>Basidiomycota</taxon>
        <taxon>Agaricomycotina</taxon>
        <taxon>Agaricomycetes</taxon>
        <taxon>Agaricomycetidae</taxon>
        <taxon>Agaricales</taxon>
        <taxon>Marasmiineae</taxon>
        <taxon>Mycenaceae</taxon>
        <taxon>Mycena</taxon>
    </lineage>
</organism>
<comment type="caution">
    <text evidence="1">The sequence shown here is derived from an EMBL/GenBank/DDBJ whole genome shotgun (WGS) entry which is preliminary data.</text>
</comment>
<accession>A0AAD7F908</accession>
<dbReference type="EMBL" id="JARKIE010001156">
    <property type="protein sequence ID" value="KAJ7605420.1"/>
    <property type="molecule type" value="Genomic_DNA"/>
</dbReference>
<dbReference type="Proteomes" id="UP001221757">
    <property type="component" value="Unassembled WGS sequence"/>
</dbReference>
<dbReference type="AlphaFoldDB" id="A0AAD7F908"/>
<evidence type="ECO:0000313" key="2">
    <source>
        <dbReference type="Proteomes" id="UP001221757"/>
    </source>
</evidence>
<protein>
    <submittedName>
        <fullName evidence="1">Uncharacterized protein</fullName>
    </submittedName>
</protein>